<evidence type="ECO:0000259" key="1">
    <source>
        <dbReference type="PROSITE" id="PS50405"/>
    </source>
</evidence>
<dbReference type="PANTHER" id="PTHR44051:SF8">
    <property type="entry name" value="GLUTATHIONE S-TRANSFERASE GSTA"/>
    <property type="match status" value="1"/>
</dbReference>
<dbReference type="InterPro" id="IPR010987">
    <property type="entry name" value="Glutathione-S-Trfase_C-like"/>
</dbReference>
<dbReference type="PROSITE" id="PS50405">
    <property type="entry name" value="GST_CTER"/>
    <property type="match status" value="1"/>
</dbReference>
<accession>A2SA49</accession>
<dbReference type="InterPro" id="IPR004046">
    <property type="entry name" value="GST_C"/>
</dbReference>
<dbReference type="Proteomes" id="UP000002283">
    <property type="component" value="Chromosome I"/>
</dbReference>
<dbReference type="AlphaFoldDB" id="A2SA49"/>
<dbReference type="SUPFAM" id="SSF47616">
    <property type="entry name" value="GST C-terminal domain-like"/>
    <property type="match status" value="1"/>
</dbReference>
<dbReference type="CDD" id="cd03188">
    <property type="entry name" value="GST_C_Beta"/>
    <property type="match status" value="1"/>
</dbReference>
<keyword evidence="2" id="KW-0808">Transferase</keyword>
<dbReference type="EMBL" id="CP000546">
    <property type="protein sequence ID" value="ABN02726.1"/>
    <property type="molecule type" value="Genomic_DNA"/>
</dbReference>
<dbReference type="Pfam" id="PF00043">
    <property type="entry name" value="GST_C"/>
    <property type="match status" value="1"/>
</dbReference>
<evidence type="ECO:0000313" key="2">
    <source>
        <dbReference type="EMBL" id="ABN02726.1"/>
    </source>
</evidence>
<dbReference type="KEGG" id="bml:BMA10229_A2872"/>
<reference evidence="2 3" key="1">
    <citation type="submission" date="2007-01" db="EMBL/GenBank/DDBJ databases">
        <authorList>
            <person name="DeShazer D."/>
            <person name="Woods D.E."/>
            <person name="Nierman W.C."/>
        </authorList>
    </citation>
    <scope>NUCLEOTIDE SEQUENCE [LARGE SCALE GENOMIC DNA]</scope>
    <source>
        <strain evidence="2 3">NCTC 10229</strain>
    </source>
</reference>
<evidence type="ECO:0000313" key="3">
    <source>
        <dbReference type="Proteomes" id="UP000002283"/>
    </source>
</evidence>
<dbReference type="HOGENOM" id="CLU_011226_6_1_4"/>
<protein>
    <submittedName>
        <fullName evidence="2">Putative glutathione S-transferase</fullName>
    </submittedName>
</protein>
<organism evidence="2 3">
    <name type="scientific">Burkholderia mallei (strain NCTC 10229)</name>
    <dbReference type="NCBI Taxonomy" id="412022"/>
    <lineage>
        <taxon>Bacteria</taxon>
        <taxon>Pseudomonadati</taxon>
        <taxon>Pseudomonadota</taxon>
        <taxon>Betaproteobacteria</taxon>
        <taxon>Burkholderiales</taxon>
        <taxon>Burkholderiaceae</taxon>
        <taxon>Burkholderia</taxon>
        <taxon>pseudomallei group</taxon>
    </lineage>
</organism>
<name>A2SA49_BURM9</name>
<gene>
    <name evidence="2" type="ordered locus">BMA10229_A2872</name>
</gene>
<dbReference type="InterPro" id="IPR036282">
    <property type="entry name" value="Glutathione-S-Trfase_C_sf"/>
</dbReference>
<proteinExistence type="predicted"/>
<sequence>MMRRNSRKVAIVPPRARRAVEPALGRRRGGCAARTARNPQEDVAIAQGRSVRRAPAPPRARAVVGERVGQRRAQMRVDGTRHTETAALLQRIGDLAGAGTLIPAHGTPARYEVIEWLTFVSSELHKTYSPWLFHADTADSTRRQCLEKLDRRLQEVDAHLATRDYLTGAFTVADAYLFAVANWSNFLRIPLAPYPHLVAFMARVGARAKVGEALAAEGLGR</sequence>
<dbReference type="GO" id="GO:0016740">
    <property type="term" value="F:transferase activity"/>
    <property type="evidence" value="ECO:0007669"/>
    <property type="project" value="UniProtKB-KW"/>
</dbReference>
<feature type="domain" description="GST C-terminal" evidence="1">
    <location>
        <begin position="106"/>
        <end position="221"/>
    </location>
</feature>
<dbReference type="PANTHER" id="PTHR44051">
    <property type="entry name" value="GLUTATHIONE S-TRANSFERASE-RELATED"/>
    <property type="match status" value="1"/>
</dbReference>
<dbReference type="Gene3D" id="1.20.1050.10">
    <property type="match status" value="1"/>
</dbReference>